<accession>A0ACC2VXB9</accession>
<dbReference type="Proteomes" id="UP001227268">
    <property type="component" value="Unassembled WGS sequence"/>
</dbReference>
<name>A0ACC2VXB9_9TREE</name>
<protein>
    <submittedName>
        <fullName evidence="1">Uncharacterized protein</fullName>
    </submittedName>
</protein>
<reference evidence="1" key="1">
    <citation type="submission" date="2023-04" db="EMBL/GenBank/DDBJ databases">
        <title>Draft Genome sequencing of Naganishia species isolated from polar environments using Oxford Nanopore Technology.</title>
        <authorList>
            <person name="Leo P."/>
            <person name="Venkateswaran K."/>
        </authorList>
    </citation>
    <scope>NUCLEOTIDE SEQUENCE</scope>
    <source>
        <strain evidence="1">MNA-CCFEE 5423</strain>
    </source>
</reference>
<organism evidence="1 2">
    <name type="scientific">Naganishia friedmannii</name>
    <dbReference type="NCBI Taxonomy" id="89922"/>
    <lineage>
        <taxon>Eukaryota</taxon>
        <taxon>Fungi</taxon>
        <taxon>Dikarya</taxon>
        <taxon>Basidiomycota</taxon>
        <taxon>Agaricomycotina</taxon>
        <taxon>Tremellomycetes</taxon>
        <taxon>Filobasidiales</taxon>
        <taxon>Filobasidiaceae</taxon>
        <taxon>Naganishia</taxon>
    </lineage>
</organism>
<evidence type="ECO:0000313" key="2">
    <source>
        <dbReference type="Proteomes" id="UP001227268"/>
    </source>
</evidence>
<comment type="caution">
    <text evidence="1">The sequence shown here is derived from an EMBL/GenBank/DDBJ whole genome shotgun (WGS) entry which is preliminary data.</text>
</comment>
<dbReference type="EMBL" id="JASBWT010000007">
    <property type="protein sequence ID" value="KAJ9103256.1"/>
    <property type="molecule type" value="Genomic_DNA"/>
</dbReference>
<evidence type="ECO:0000313" key="1">
    <source>
        <dbReference type="EMBL" id="KAJ9103256.1"/>
    </source>
</evidence>
<gene>
    <name evidence="1" type="ORF">QFC21_002679</name>
</gene>
<proteinExistence type="predicted"/>
<keyword evidence="2" id="KW-1185">Reference proteome</keyword>
<sequence length="371" mass="42068">MDNVPIEVIANAYLAHKKEISLGPFIVAQFLDAFFLGLVVMQVSTYFANRREQDGWIHKLSVVGVFLINLTTSILAIYWIYDLFVVKYGTFAQFLDIKTLFWFYITNGIGTALVQLFFVRRESQLPPTIFAIVYLIEYNVIAPKTPYVSVPLCTDPYWTVADLLVYHRLQGKFYAFSLLHTLNARDSINTSAAGQLPSVWKEGRGEKALSRMPQPFQQSRNDSAPAADRDDVYPYFASVKVTTNTYIHRDSFDNIPVDTLDFRQSRVHNRIRSLGDDSVITEGNNNFVIPLRHNAHLSATQRSSGVRPTEVVEIDLVDMNSMHKRDSEMESIDLDQDTDTTIGTPCRDALELIELQRAPTEAYGAGKHVAR</sequence>